<evidence type="ECO:0000256" key="2">
    <source>
        <dbReference type="RuleBase" id="RU362119"/>
    </source>
</evidence>
<dbReference type="PRINTS" id="PR01607">
    <property type="entry name" value="APYRASEFAMLY"/>
</dbReference>
<feature type="domain" description="5'-Nucleotidase C-terminal" evidence="4">
    <location>
        <begin position="395"/>
        <end position="587"/>
    </location>
</feature>
<accession>A0ABU2JED7</accession>
<dbReference type="InterPro" id="IPR006146">
    <property type="entry name" value="5'-Nucleotdase_CS"/>
</dbReference>
<gene>
    <name evidence="5" type="ORF">RM423_18110</name>
</gene>
<evidence type="ECO:0000259" key="4">
    <source>
        <dbReference type="Pfam" id="PF02872"/>
    </source>
</evidence>
<evidence type="ECO:0000313" key="5">
    <source>
        <dbReference type="EMBL" id="MDT0263302.1"/>
    </source>
</evidence>
<keyword evidence="2" id="KW-0547">Nucleotide-binding</keyword>
<dbReference type="InterPro" id="IPR006311">
    <property type="entry name" value="TAT_signal"/>
</dbReference>
<dbReference type="PROSITE" id="PS51318">
    <property type="entry name" value="TAT"/>
    <property type="match status" value="1"/>
</dbReference>
<keyword evidence="6" id="KW-1185">Reference proteome</keyword>
<comment type="similarity">
    <text evidence="2">Belongs to the 5'-nucleotidase family.</text>
</comment>
<sequence>MPIVDRTELQVDKITMSRRQLLASAAVGTAGAAFFGASPAAAQSKSNKDDSFRLTVLGTTDTHGNILNWDYYKDAEYDDTKHNDVGLAKISTLVSAMRAERGRCSTLTLDAGDTIQGTPLAYYYARIDPITGAKAPVHPMAAAMNAIGYDAAALGNHEFNYGLGTLRKFQSQLHHPLLGANALDWNTGKAAFEEFIIKKVRVGDHRGHEHGHRHSGSGEYVKVGIVGLVTPGCAIWDKDNLDGKIKFNGIVEQAKLVIPKVKRAGADIVIVSCHSGADTSSSYGDALPWPENASTLLAQQVPDIDAILVGHAHVEIPQRFVQNTKTGKQVLLSEPLKWGERLTVLDLDLVKQRGRWHVGTASSTVLNANTVPADDKIVSLVAKQHAAVRSYVNGVIGTSTTAMSAATSRYEDTAAIDFINYVQADAVKKALAGSSSAALPVLSIAAPFNADAAIPAGNVTVRDVAGLYIFDNTLAAITFTGAQVKAYLEFSAAYFKQITGTGPFKADDVTNAVTPTAPTGTPDYNYDIMGGSGSSAAESLTYDIDIAQPVGSRIRNLMYGGAAIPADKQFVVAINNYRQSGGGGFPGVTGAPVVYNAQVEIRQLIIDWVTAAKSIDPTVFSRQDWKLVSNGMPITITA</sequence>
<evidence type="ECO:0000256" key="1">
    <source>
        <dbReference type="ARBA" id="ARBA00022729"/>
    </source>
</evidence>
<protein>
    <submittedName>
        <fullName evidence="5">5'-nucleotidase C-terminal domain-containing protein</fullName>
    </submittedName>
</protein>
<dbReference type="InterPro" id="IPR006179">
    <property type="entry name" value="5_nucleotidase/apyrase"/>
</dbReference>
<evidence type="ECO:0000313" key="6">
    <source>
        <dbReference type="Proteomes" id="UP001183176"/>
    </source>
</evidence>
<evidence type="ECO:0000259" key="3">
    <source>
        <dbReference type="Pfam" id="PF00149"/>
    </source>
</evidence>
<dbReference type="Pfam" id="PF00149">
    <property type="entry name" value="Metallophos"/>
    <property type="match status" value="1"/>
</dbReference>
<organism evidence="5 6">
    <name type="scientific">Jatrophihabitans lederbergiae</name>
    <dbReference type="NCBI Taxonomy" id="3075547"/>
    <lineage>
        <taxon>Bacteria</taxon>
        <taxon>Bacillati</taxon>
        <taxon>Actinomycetota</taxon>
        <taxon>Actinomycetes</taxon>
        <taxon>Jatrophihabitantales</taxon>
        <taxon>Jatrophihabitantaceae</taxon>
        <taxon>Jatrophihabitans</taxon>
    </lineage>
</organism>
<dbReference type="Proteomes" id="UP001183176">
    <property type="component" value="Unassembled WGS sequence"/>
</dbReference>
<dbReference type="InterPro" id="IPR008334">
    <property type="entry name" value="5'-Nucleotdase_C"/>
</dbReference>
<dbReference type="EMBL" id="JAVREH010000034">
    <property type="protein sequence ID" value="MDT0263302.1"/>
    <property type="molecule type" value="Genomic_DNA"/>
</dbReference>
<keyword evidence="1" id="KW-0732">Signal</keyword>
<dbReference type="SUPFAM" id="SSF55816">
    <property type="entry name" value="5'-nucleotidase (syn. UDP-sugar hydrolase), C-terminal domain"/>
    <property type="match status" value="1"/>
</dbReference>
<proteinExistence type="inferred from homology"/>
<dbReference type="InterPro" id="IPR036907">
    <property type="entry name" value="5'-Nucleotdase_C_sf"/>
</dbReference>
<dbReference type="Pfam" id="PF02872">
    <property type="entry name" value="5_nucleotid_C"/>
    <property type="match status" value="1"/>
</dbReference>
<dbReference type="InterPro" id="IPR004843">
    <property type="entry name" value="Calcineurin-like_PHP"/>
</dbReference>
<comment type="caution">
    <text evidence="5">The sequence shown here is derived from an EMBL/GenBank/DDBJ whole genome shotgun (WGS) entry which is preliminary data.</text>
</comment>
<dbReference type="PANTHER" id="PTHR11575:SF6">
    <property type="entry name" value="2',3'-CYCLIC-NUCLEOTIDE 2'-PHOSPHODIESTERASE_3'-NUCLEOTIDASE"/>
    <property type="match status" value="1"/>
</dbReference>
<dbReference type="SUPFAM" id="SSF56300">
    <property type="entry name" value="Metallo-dependent phosphatases"/>
    <property type="match status" value="1"/>
</dbReference>
<name>A0ABU2JED7_9ACTN</name>
<dbReference type="PANTHER" id="PTHR11575">
    <property type="entry name" value="5'-NUCLEOTIDASE-RELATED"/>
    <property type="match status" value="1"/>
</dbReference>
<dbReference type="PROSITE" id="PS00786">
    <property type="entry name" value="5_NUCLEOTIDASE_2"/>
    <property type="match status" value="1"/>
</dbReference>
<keyword evidence="2" id="KW-0378">Hydrolase</keyword>
<dbReference type="RefSeq" id="WP_311424449.1">
    <property type="nucleotide sequence ID" value="NZ_JAVREH010000034.1"/>
</dbReference>
<dbReference type="InterPro" id="IPR029052">
    <property type="entry name" value="Metallo-depent_PP-like"/>
</dbReference>
<reference evidence="6" key="1">
    <citation type="submission" date="2023-07" db="EMBL/GenBank/DDBJ databases">
        <title>30 novel species of actinomycetes from the DSMZ collection.</title>
        <authorList>
            <person name="Nouioui I."/>
        </authorList>
    </citation>
    <scope>NUCLEOTIDE SEQUENCE [LARGE SCALE GENOMIC DNA]</scope>
    <source>
        <strain evidence="6">DSM 44399</strain>
    </source>
</reference>
<dbReference type="Gene3D" id="3.90.780.10">
    <property type="entry name" value="5'-Nucleotidase, C-terminal domain"/>
    <property type="match status" value="1"/>
</dbReference>
<dbReference type="Gene3D" id="3.60.21.10">
    <property type="match status" value="1"/>
</dbReference>
<feature type="domain" description="Calcineurin-like phosphoesterase" evidence="3">
    <location>
        <begin position="55"/>
        <end position="314"/>
    </location>
</feature>